<protein>
    <submittedName>
        <fullName evidence="2">Uncharacterized protein</fullName>
    </submittedName>
</protein>
<organism evidence="2 3">
    <name type="scientific">Taxus chinensis</name>
    <name type="common">Chinese yew</name>
    <name type="synonym">Taxus wallichiana var. chinensis</name>
    <dbReference type="NCBI Taxonomy" id="29808"/>
    <lineage>
        <taxon>Eukaryota</taxon>
        <taxon>Viridiplantae</taxon>
        <taxon>Streptophyta</taxon>
        <taxon>Embryophyta</taxon>
        <taxon>Tracheophyta</taxon>
        <taxon>Spermatophyta</taxon>
        <taxon>Pinopsida</taxon>
        <taxon>Pinidae</taxon>
        <taxon>Conifers II</taxon>
        <taxon>Cupressales</taxon>
        <taxon>Taxaceae</taxon>
        <taxon>Taxus</taxon>
    </lineage>
</organism>
<evidence type="ECO:0000313" key="2">
    <source>
        <dbReference type="EMBL" id="KAH9304638.1"/>
    </source>
</evidence>
<sequence length="145" mass="15572">PPLETPSGIQNSSFMSIRGFPSTAAEKSPPLSASLPDFSFTDEELTSDRSSPNSEKDLLDGGFSPKPNDTVHSSSSEKWGESYGKSVFAETKGKITVPIDLMCLITGGTDSPNVQDVGREYGMIFFMHGGFSVLQRHANVCLPPL</sequence>
<accession>A0AA38CWD6</accession>
<evidence type="ECO:0000313" key="3">
    <source>
        <dbReference type="Proteomes" id="UP000824469"/>
    </source>
</evidence>
<keyword evidence="3" id="KW-1185">Reference proteome</keyword>
<feature type="non-terminal residue" evidence="2">
    <location>
        <position position="1"/>
    </location>
</feature>
<evidence type="ECO:0000256" key="1">
    <source>
        <dbReference type="SAM" id="MobiDB-lite"/>
    </source>
</evidence>
<feature type="non-terminal residue" evidence="2">
    <location>
        <position position="145"/>
    </location>
</feature>
<comment type="caution">
    <text evidence="2">The sequence shown here is derived from an EMBL/GenBank/DDBJ whole genome shotgun (WGS) entry which is preliminary data.</text>
</comment>
<name>A0AA38CWD6_TAXCH</name>
<gene>
    <name evidence="2" type="ORF">KI387_009042</name>
</gene>
<feature type="region of interest" description="Disordered" evidence="1">
    <location>
        <begin position="1"/>
        <end position="80"/>
    </location>
</feature>
<proteinExistence type="predicted"/>
<dbReference type="Proteomes" id="UP000824469">
    <property type="component" value="Unassembled WGS sequence"/>
</dbReference>
<dbReference type="AlphaFoldDB" id="A0AA38CWD6"/>
<reference evidence="2 3" key="1">
    <citation type="journal article" date="2021" name="Nat. Plants">
        <title>The Taxus genome provides insights into paclitaxel biosynthesis.</title>
        <authorList>
            <person name="Xiong X."/>
            <person name="Gou J."/>
            <person name="Liao Q."/>
            <person name="Li Y."/>
            <person name="Zhou Q."/>
            <person name="Bi G."/>
            <person name="Li C."/>
            <person name="Du R."/>
            <person name="Wang X."/>
            <person name="Sun T."/>
            <person name="Guo L."/>
            <person name="Liang H."/>
            <person name="Lu P."/>
            <person name="Wu Y."/>
            <person name="Zhang Z."/>
            <person name="Ro D.K."/>
            <person name="Shang Y."/>
            <person name="Huang S."/>
            <person name="Yan J."/>
        </authorList>
    </citation>
    <scope>NUCLEOTIDE SEQUENCE [LARGE SCALE GENOMIC DNA]</scope>
    <source>
        <strain evidence="2">Ta-2019</strain>
    </source>
</reference>
<dbReference type="EMBL" id="JAHRHJ020000008">
    <property type="protein sequence ID" value="KAH9304638.1"/>
    <property type="molecule type" value="Genomic_DNA"/>
</dbReference>